<dbReference type="PANTHER" id="PTHR38776">
    <property type="entry name" value="MLTA-INTERACTING PROTEIN-RELATED"/>
    <property type="match status" value="1"/>
</dbReference>
<keyword evidence="4" id="KW-0472">Membrane</keyword>
<comment type="caution">
    <text evidence="7">The sequence shown here is derived from an EMBL/GenBank/DDBJ whole genome shotgun (WGS) entry which is preliminary data.</text>
</comment>
<dbReference type="RefSeq" id="WP_132145347.1">
    <property type="nucleotide sequence ID" value="NZ_SMCS01000006.1"/>
</dbReference>
<evidence type="ECO:0000256" key="2">
    <source>
        <dbReference type="ARBA" id="ARBA00005722"/>
    </source>
</evidence>
<keyword evidence="3 6" id="KW-0732">Signal</keyword>
<evidence type="ECO:0000256" key="1">
    <source>
        <dbReference type="ARBA" id="ARBA00004442"/>
    </source>
</evidence>
<keyword evidence="8" id="KW-1185">Reference proteome</keyword>
<evidence type="ECO:0000313" key="8">
    <source>
        <dbReference type="Proteomes" id="UP000295645"/>
    </source>
</evidence>
<reference evidence="7 8" key="1">
    <citation type="submission" date="2019-03" db="EMBL/GenBank/DDBJ databases">
        <title>Above-ground endophytic microbial communities from plants in different locations in the United States.</title>
        <authorList>
            <person name="Frank C."/>
        </authorList>
    </citation>
    <scope>NUCLEOTIDE SEQUENCE [LARGE SCALE GENOMIC DNA]</scope>
    <source>
        <strain evidence="7 8">LP_13_YM</strain>
    </source>
</reference>
<comment type="subcellular location">
    <subcellularLocation>
        <location evidence="1">Cell outer membrane</location>
    </subcellularLocation>
</comment>
<accession>A0A4R3YJ40</accession>
<evidence type="ECO:0000256" key="4">
    <source>
        <dbReference type="ARBA" id="ARBA00023136"/>
    </source>
</evidence>
<protein>
    <submittedName>
        <fullName evidence="7">Outer membrane protein</fullName>
    </submittedName>
</protein>
<name>A0A4R3YJ40_9GAMM</name>
<evidence type="ECO:0000256" key="5">
    <source>
        <dbReference type="ARBA" id="ARBA00023237"/>
    </source>
</evidence>
<proteinExistence type="inferred from homology"/>
<dbReference type="GO" id="GO:0009252">
    <property type="term" value="P:peptidoglycan biosynthetic process"/>
    <property type="evidence" value="ECO:0007669"/>
    <property type="project" value="TreeGrafter"/>
</dbReference>
<dbReference type="EMBL" id="SMCS01000006">
    <property type="protein sequence ID" value="TCV92705.1"/>
    <property type="molecule type" value="Genomic_DNA"/>
</dbReference>
<dbReference type="AlphaFoldDB" id="A0A4R3YJ40"/>
<sequence length="258" mass="27827">MSIASLRLASLSAALACTAFCSSALAQSAPQQSPTWTLGLGAVWSPSPYRSYNNKAWPLPMVNYDGKSFYAHGAIFGYRLFKTDSDEFSITASPLGNRFRHDDTDDARLRQLSNRDISGMVGVAWRHQAVWGAVQASAQKEFTGHGGGSAFDLNYSYPIIRGNLTLVPTGGVTYSNGALNNYYYGIGTSEALRSGLPAYHAGGGSSPYLGMAAIYKLSHSWLATGGLRYTRLPTSVKDSPMVDADHTVSYFVALSYIF</sequence>
<feature type="chain" id="PRO_5020810075" evidence="6">
    <location>
        <begin position="27"/>
        <end position="258"/>
    </location>
</feature>
<organism evidence="7 8">
    <name type="scientific">Luteibacter rhizovicinus</name>
    <dbReference type="NCBI Taxonomy" id="242606"/>
    <lineage>
        <taxon>Bacteria</taxon>
        <taxon>Pseudomonadati</taxon>
        <taxon>Pseudomonadota</taxon>
        <taxon>Gammaproteobacteria</taxon>
        <taxon>Lysobacterales</taxon>
        <taxon>Rhodanobacteraceae</taxon>
        <taxon>Luteibacter</taxon>
    </lineage>
</organism>
<evidence type="ECO:0000313" key="7">
    <source>
        <dbReference type="EMBL" id="TCV92705.1"/>
    </source>
</evidence>
<evidence type="ECO:0000256" key="3">
    <source>
        <dbReference type="ARBA" id="ARBA00022729"/>
    </source>
</evidence>
<dbReference type="GO" id="GO:0009279">
    <property type="term" value="C:cell outer membrane"/>
    <property type="evidence" value="ECO:0007669"/>
    <property type="project" value="UniProtKB-SubCell"/>
</dbReference>
<dbReference type="Pfam" id="PF06629">
    <property type="entry name" value="MipA"/>
    <property type="match status" value="1"/>
</dbReference>
<keyword evidence="5" id="KW-0998">Cell outer membrane</keyword>
<evidence type="ECO:0000256" key="6">
    <source>
        <dbReference type="SAM" id="SignalP"/>
    </source>
</evidence>
<dbReference type="Proteomes" id="UP000295645">
    <property type="component" value="Unassembled WGS sequence"/>
</dbReference>
<dbReference type="InterPro" id="IPR010583">
    <property type="entry name" value="MipA"/>
</dbReference>
<comment type="similarity">
    <text evidence="2">Belongs to the MipA/OmpV family.</text>
</comment>
<dbReference type="OrthoDB" id="5295915at2"/>
<gene>
    <name evidence="7" type="ORF">EC912_10643</name>
</gene>
<feature type="signal peptide" evidence="6">
    <location>
        <begin position="1"/>
        <end position="26"/>
    </location>
</feature>
<dbReference type="PANTHER" id="PTHR38776:SF1">
    <property type="entry name" value="MLTA-INTERACTING PROTEIN-RELATED"/>
    <property type="match status" value="1"/>
</dbReference>